<feature type="domain" description="DUF7924" evidence="2">
    <location>
        <begin position="123"/>
        <end position="248"/>
    </location>
</feature>
<organism evidence="3 4">
    <name type="scientific">Sporothrix curviconia</name>
    <dbReference type="NCBI Taxonomy" id="1260050"/>
    <lineage>
        <taxon>Eukaryota</taxon>
        <taxon>Fungi</taxon>
        <taxon>Dikarya</taxon>
        <taxon>Ascomycota</taxon>
        <taxon>Pezizomycotina</taxon>
        <taxon>Sordariomycetes</taxon>
        <taxon>Sordariomycetidae</taxon>
        <taxon>Ophiostomatales</taxon>
        <taxon>Ophiostomataceae</taxon>
        <taxon>Sporothrix</taxon>
    </lineage>
</organism>
<comment type="caution">
    <text evidence="3">The sequence shown here is derived from an EMBL/GenBank/DDBJ whole genome shotgun (WGS) entry which is preliminary data.</text>
</comment>
<protein>
    <recommendedName>
        <fullName evidence="2">DUF7924 domain-containing protein</fullName>
    </recommendedName>
</protein>
<dbReference type="PANTHER" id="PTHR42470:SF1">
    <property type="entry name" value="VAST DOMAIN-CONTAINING PROTEIN"/>
    <property type="match status" value="1"/>
</dbReference>
<dbReference type="Pfam" id="PF25545">
    <property type="entry name" value="DUF7924"/>
    <property type="match status" value="1"/>
</dbReference>
<dbReference type="Proteomes" id="UP001642405">
    <property type="component" value="Unassembled WGS sequence"/>
</dbReference>
<accession>A0ABP0CRH1</accession>
<proteinExistence type="predicted"/>
<name>A0ABP0CRH1_9PEZI</name>
<sequence>MGDSESWANGLSGDGSQKLVDIDDGFERLEKKESNDSSRPSLKRQLKECCLDSEPASKRSRSSLTSKNEEEFVTVKAISEWLEVSVPSGERSAVDAGVFPSVEVDEVAQETNRDSNNVCEEEFEFKGLGGDVVAATNQCAGTMAACLVIVDQLNRKLKEINDSNANQSGRLPAPLVDNIVYGAISNGADAAIFVGYIGEREGMQKYFIHRVENFYMLMPGHMSTFRKHVRNILEWGKTTRRAAICAALEVVRDANVRMGPITAAAVPTAMSPPSQPGLSTDTSPQTGDKWNWIPDGIHSSGAASKSRGSSRGRG</sequence>
<evidence type="ECO:0000259" key="2">
    <source>
        <dbReference type="Pfam" id="PF25545"/>
    </source>
</evidence>
<dbReference type="InterPro" id="IPR057684">
    <property type="entry name" value="DUF7924"/>
</dbReference>
<reference evidence="3 4" key="1">
    <citation type="submission" date="2024-01" db="EMBL/GenBank/DDBJ databases">
        <authorList>
            <person name="Allen C."/>
            <person name="Tagirdzhanova G."/>
        </authorList>
    </citation>
    <scope>NUCLEOTIDE SEQUENCE [LARGE SCALE GENOMIC DNA]</scope>
</reference>
<gene>
    <name evidence="3" type="ORF">SCUCBS95973_008955</name>
</gene>
<feature type="compositionally biased region" description="Polar residues" evidence="1">
    <location>
        <begin position="276"/>
        <end position="288"/>
    </location>
</feature>
<evidence type="ECO:0000313" key="4">
    <source>
        <dbReference type="Proteomes" id="UP001642405"/>
    </source>
</evidence>
<dbReference type="PANTHER" id="PTHR42470">
    <property type="entry name" value="VAST DOMAIN-CONTAINING PROTEIN"/>
    <property type="match status" value="1"/>
</dbReference>
<feature type="region of interest" description="Disordered" evidence="1">
    <location>
        <begin position="1"/>
        <end position="65"/>
    </location>
</feature>
<feature type="compositionally biased region" description="Basic and acidic residues" evidence="1">
    <location>
        <begin position="25"/>
        <end position="36"/>
    </location>
</feature>
<evidence type="ECO:0000256" key="1">
    <source>
        <dbReference type="SAM" id="MobiDB-lite"/>
    </source>
</evidence>
<keyword evidence="4" id="KW-1185">Reference proteome</keyword>
<dbReference type="EMBL" id="CAWUHB010000085">
    <property type="protein sequence ID" value="CAK7234491.1"/>
    <property type="molecule type" value="Genomic_DNA"/>
</dbReference>
<evidence type="ECO:0000313" key="3">
    <source>
        <dbReference type="EMBL" id="CAK7234491.1"/>
    </source>
</evidence>
<feature type="region of interest" description="Disordered" evidence="1">
    <location>
        <begin position="266"/>
        <end position="314"/>
    </location>
</feature>